<name>A0A2Z2K840_9BACL</name>
<dbReference type="GO" id="GO:0043565">
    <property type="term" value="F:sequence-specific DNA binding"/>
    <property type="evidence" value="ECO:0007669"/>
    <property type="project" value="InterPro"/>
</dbReference>
<dbReference type="InterPro" id="IPR018060">
    <property type="entry name" value="HTH_AraC"/>
</dbReference>
<keyword evidence="3" id="KW-0804">Transcription</keyword>
<dbReference type="PROSITE" id="PS01124">
    <property type="entry name" value="HTH_ARAC_FAMILY_2"/>
    <property type="match status" value="1"/>
</dbReference>
<reference evidence="5 6" key="1">
    <citation type="submission" date="2017-06" db="EMBL/GenBank/DDBJ databases">
        <title>Complete genome sequence of Paenibacillus donghaensis KCTC 13049T isolated from East Sea sediment, South Korea.</title>
        <authorList>
            <person name="Jung B.K."/>
            <person name="Hong S.-J."/>
            <person name="Shin J.-H."/>
        </authorList>
    </citation>
    <scope>NUCLEOTIDE SEQUENCE [LARGE SCALE GENOMIC DNA]</scope>
    <source>
        <strain evidence="5 6">KCTC 13049</strain>
    </source>
</reference>
<proteinExistence type="predicted"/>
<dbReference type="Proteomes" id="UP000249890">
    <property type="component" value="Chromosome"/>
</dbReference>
<evidence type="ECO:0000256" key="2">
    <source>
        <dbReference type="ARBA" id="ARBA00023125"/>
    </source>
</evidence>
<protein>
    <recommendedName>
        <fullName evidence="4">HTH araC/xylS-type domain-containing protein</fullName>
    </recommendedName>
</protein>
<sequence>MYSGALSRKPDYKTALGDFFSASGVSGTIIKQKNGLHFNELLHNLRIEEAARLLRENKLRSAQVAEKVGYSNYSQFLKQFEKKMSMSPNEYSRLSSKLFWVLL</sequence>
<dbReference type="AlphaFoldDB" id="A0A2Z2K840"/>
<keyword evidence="6" id="KW-1185">Reference proteome</keyword>
<dbReference type="SUPFAM" id="SSF46689">
    <property type="entry name" value="Homeodomain-like"/>
    <property type="match status" value="1"/>
</dbReference>
<evidence type="ECO:0000256" key="1">
    <source>
        <dbReference type="ARBA" id="ARBA00023015"/>
    </source>
</evidence>
<dbReference type="InterPro" id="IPR009057">
    <property type="entry name" value="Homeodomain-like_sf"/>
</dbReference>
<evidence type="ECO:0000259" key="4">
    <source>
        <dbReference type="PROSITE" id="PS01124"/>
    </source>
</evidence>
<keyword evidence="2" id="KW-0238">DNA-binding</keyword>
<accession>A0A2Z2K840</accession>
<organism evidence="5 6">
    <name type="scientific">Paenibacillus donghaensis</name>
    <dbReference type="NCBI Taxonomy" id="414771"/>
    <lineage>
        <taxon>Bacteria</taxon>
        <taxon>Bacillati</taxon>
        <taxon>Bacillota</taxon>
        <taxon>Bacilli</taxon>
        <taxon>Bacillales</taxon>
        <taxon>Paenibacillaceae</taxon>
        <taxon>Paenibacillus</taxon>
    </lineage>
</organism>
<dbReference type="KEGG" id="pdh:B9T62_00005"/>
<dbReference type="PANTHER" id="PTHR43280:SF2">
    <property type="entry name" value="HTH-TYPE TRANSCRIPTIONAL REGULATOR EXSA"/>
    <property type="match status" value="1"/>
</dbReference>
<dbReference type="PANTHER" id="PTHR43280">
    <property type="entry name" value="ARAC-FAMILY TRANSCRIPTIONAL REGULATOR"/>
    <property type="match status" value="1"/>
</dbReference>
<dbReference type="Pfam" id="PF12833">
    <property type="entry name" value="HTH_18"/>
    <property type="match status" value="1"/>
</dbReference>
<dbReference type="Gene3D" id="1.10.10.60">
    <property type="entry name" value="Homeodomain-like"/>
    <property type="match status" value="1"/>
</dbReference>
<dbReference type="OrthoDB" id="342399at2"/>
<evidence type="ECO:0000313" key="5">
    <source>
        <dbReference type="EMBL" id="ASA19375.1"/>
    </source>
</evidence>
<gene>
    <name evidence="5" type="ORF">B9T62_00005</name>
</gene>
<keyword evidence="1" id="KW-0805">Transcription regulation</keyword>
<evidence type="ECO:0000256" key="3">
    <source>
        <dbReference type="ARBA" id="ARBA00023163"/>
    </source>
</evidence>
<dbReference type="GO" id="GO:0003700">
    <property type="term" value="F:DNA-binding transcription factor activity"/>
    <property type="evidence" value="ECO:0007669"/>
    <property type="project" value="InterPro"/>
</dbReference>
<feature type="domain" description="HTH araC/xylS-type" evidence="4">
    <location>
        <begin position="30"/>
        <end position="94"/>
    </location>
</feature>
<dbReference type="EMBL" id="CP021780">
    <property type="protein sequence ID" value="ASA19375.1"/>
    <property type="molecule type" value="Genomic_DNA"/>
</dbReference>
<evidence type="ECO:0000313" key="6">
    <source>
        <dbReference type="Proteomes" id="UP000249890"/>
    </source>
</evidence>
<dbReference type="SMART" id="SM00342">
    <property type="entry name" value="HTH_ARAC"/>
    <property type="match status" value="1"/>
</dbReference>